<proteinExistence type="predicted"/>
<reference evidence="1 2" key="1">
    <citation type="submission" date="2018-10" db="EMBL/GenBank/DDBJ databases">
        <title>Robbsia sp. DHC34, isolated from soil.</title>
        <authorList>
            <person name="Gao Z.-H."/>
            <person name="Qiu L.-H."/>
        </authorList>
    </citation>
    <scope>NUCLEOTIDE SEQUENCE [LARGE SCALE GENOMIC DNA]</scope>
    <source>
        <strain evidence="1 2">DHC34</strain>
    </source>
</reference>
<dbReference type="Pfam" id="PF08895">
    <property type="entry name" value="DUF1840"/>
    <property type="match status" value="1"/>
</dbReference>
<protein>
    <submittedName>
        <fullName evidence="1">DUF1840 domain-containing protein</fullName>
    </submittedName>
</protein>
<name>A0A494YC64_9BURK</name>
<dbReference type="RefSeq" id="WP_121084214.1">
    <property type="nucleotide sequence ID" value="NZ_RBZU01000001.1"/>
</dbReference>
<comment type="caution">
    <text evidence="1">The sequence shown here is derived from an EMBL/GenBank/DDBJ whole genome shotgun (WGS) entry which is preliminary data.</text>
</comment>
<keyword evidence="2" id="KW-1185">Reference proteome</keyword>
<accession>A0A494YC64</accession>
<gene>
    <name evidence="1" type="ORF">D7S86_02130</name>
</gene>
<organism evidence="1 2">
    <name type="scientific">Pararobbsia silviterrae</name>
    <dbReference type="NCBI Taxonomy" id="1792498"/>
    <lineage>
        <taxon>Bacteria</taxon>
        <taxon>Pseudomonadati</taxon>
        <taxon>Pseudomonadota</taxon>
        <taxon>Betaproteobacteria</taxon>
        <taxon>Burkholderiales</taxon>
        <taxon>Burkholderiaceae</taxon>
        <taxon>Pararobbsia</taxon>
    </lineage>
</organism>
<evidence type="ECO:0000313" key="2">
    <source>
        <dbReference type="Proteomes" id="UP000270342"/>
    </source>
</evidence>
<sequence>MLITFKSAAAPEVIMLDNLAQYLLGIIGKHLGERGVITHHELPGAIEKLEAAIVVDKDAEAHHEALHHHDERKHHEMPVGLAQRAFPFLDMLRASLRENADIIWGV</sequence>
<dbReference type="AlphaFoldDB" id="A0A494YC64"/>
<dbReference type="Proteomes" id="UP000270342">
    <property type="component" value="Unassembled WGS sequence"/>
</dbReference>
<dbReference type="InterPro" id="IPR014991">
    <property type="entry name" value="DUF1840"/>
</dbReference>
<evidence type="ECO:0000313" key="1">
    <source>
        <dbReference type="EMBL" id="RKP59380.1"/>
    </source>
</evidence>
<dbReference type="OrthoDB" id="5296629at2"/>
<dbReference type="EMBL" id="RBZU01000001">
    <property type="protein sequence ID" value="RKP59380.1"/>
    <property type="molecule type" value="Genomic_DNA"/>
</dbReference>